<keyword evidence="3" id="KW-1185">Reference proteome</keyword>
<sequence>MSKWFDKEMKRLTKKFDEMIKKMMTSFPRKQDLKSDKNSKTFEKKGPGFHMKVEMFNLTMGPEDSDRNTISEFEENKKAEAVEEENKPGKLALRRFKEKKEEDEE</sequence>
<protein>
    <submittedName>
        <fullName evidence="2">Uncharacterized protein</fullName>
    </submittedName>
</protein>
<reference evidence="2 3" key="1">
    <citation type="journal article" date="2016" name="Sci. Rep.">
        <title>Metabolic traits of an uncultured archaeal lineage -MSBL1- from brine pools of the Red Sea.</title>
        <authorList>
            <person name="Mwirichia R."/>
            <person name="Alam I."/>
            <person name="Rashid M."/>
            <person name="Vinu M."/>
            <person name="Ba-Alawi W."/>
            <person name="Anthony Kamau A."/>
            <person name="Kamanda Ngugi D."/>
            <person name="Goker M."/>
            <person name="Klenk H.P."/>
            <person name="Bajic V."/>
            <person name="Stingl U."/>
        </authorList>
    </citation>
    <scope>NUCLEOTIDE SEQUENCE [LARGE SCALE GENOMIC DNA]</scope>
    <source>
        <strain evidence="2">SCGC-AAA259E17</strain>
    </source>
</reference>
<evidence type="ECO:0000313" key="3">
    <source>
        <dbReference type="Proteomes" id="UP000070373"/>
    </source>
</evidence>
<gene>
    <name evidence="2" type="ORF">AKJ64_03185</name>
</gene>
<feature type="compositionally biased region" description="Basic and acidic residues" evidence="1">
    <location>
        <begin position="75"/>
        <end position="88"/>
    </location>
</feature>
<dbReference type="AlphaFoldDB" id="A0A133UE29"/>
<evidence type="ECO:0000256" key="1">
    <source>
        <dbReference type="SAM" id="MobiDB-lite"/>
    </source>
</evidence>
<comment type="caution">
    <text evidence="2">The sequence shown here is derived from an EMBL/GenBank/DDBJ whole genome shotgun (WGS) entry which is preliminary data.</text>
</comment>
<proteinExistence type="predicted"/>
<organism evidence="2 3">
    <name type="scientific">candidate division MSBL1 archaeon SCGC-AAA259E17</name>
    <dbReference type="NCBI Taxonomy" id="1698263"/>
    <lineage>
        <taxon>Archaea</taxon>
        <taxon>Methanobacteriati</taxon>
        <taxon>Methanobacteriota</taxon>
        <taxon>candidate division MSBL1</taxon>
    </lineage>
</organism>
<feature type="region of interest" description="Disordered" evidence="1">
    <location>
        <begin position="75"/>
        <end position="105"/>
    </location>
</feature>
<dbReference type="Proteomes" id="UP000070373">
    <property type="component" value="Unassembled WGS sequence"/>
</dbReference>
<dbReference type="EMBL" id="LHXN01000052">
    <property type="protein sequence ID" value="KXA92434.1"/>
    <property type="molecule type" value="Genomic_DNA"/>
</dbReference>
<accession>A0A133UE29</accession>
<evidence type="ECO:0000313" key="2">
    <source>
        <dbReference type="EMBL" id="KXA92434.1"/>
    </source>
</evidence>
<name>A0A133UE29_9EURY</name>